<dbReference type="GeneID" id="89846256"/>
<evidence type="ECO:0000313" key="2">
    <source>
        <dbReference type="Proteomes" id="UP000029278"/>
    </source>
</evidence>
<dbReference type="RefSeq" id="WP_051985578.1">
    <property type="nucleotide sequence ID" value="NZ_JAKOBR010000102.1"/>
</dbReference>
<evidence type="ECO:0000313" key="1">
    <source>
        <dbReference type="EMBL" id="KFN12236.1"/>
    </source>
</evidence>
<dbReference type="InterPro" id="IPR007497">
    <property type="entry name" value="SIMPL/DUF541"/>
</dbReference>
<evidence type="ECO:0008006" key="3">
    <source>
        <dbReference type="Google" id="ProtNLM"/>
    </source>
</evidence>
<dbReference type="PANTHER" id="PTHR34387:SF1">
    <property type="entry name" value="PERIPLASMIC IMMUNOGENIC PROTEIN"/>
    <property type="match status" value="1"/>
</dbReference>
<dbReference type="GO" id="GO:0006974">
    <property type="term" value="P:DNA damage response"/>
    <property type="evidence" value="ECO:0007669"/>
    <property type="project" value="TreeGrafter"/>
</dbReference>
<comment type="caution">
    <text evidence="1">The sequence shown here is derived from an EMBL/GenBank/DDBJ whole genome shotgun (WGS) entry which is preliminary data.</text>
</comment>
<dbReference type="InterPro" id="IPR052022">
    <property type="entry name" value="26kDa_periplasmic_antigen"/>
</dbReference>
<name>A0A091A7M3_PAEMA</name>
<dbReference type="HOGENOM" id="CLU_2233834_0_0_9"/>
<dbReference type="AlphaFoldDB" id="A0A091A7M3"/>
<sequence>MRLPLPGANQIEDIRFGTEKPDQYEEEVIQKAMADAGRKAGILVKAVGLTLGQAVSINMENASMPSISVQYKTVNEAAMDSAGSAHVEAGEIEVQAMINVVYEMK</sequence>
<dbReference type="Gene3D" id="3.30.110.170">
    <property type="entry name" value="Protein of unknown function (DUF541), domain 1"/>
    <property type="match status" value="1"/>
</dbReference>
<dbReference type="Proteomes" id="UP000029278">
    <property type="component" value="Unassembled WGS sequence"/>
</dbReference>
<dbReference type="STRING" id="44252.DJ90_2073"/>
<dbReference type="Pfam" id="PF04402">
    <property type="entry name" value="SIMPL"/>
    <property type="match status" value="1"/>
</dbReference>
<dbReference type="EMBL" id="JMQA01000001">
    <property type="protein sequence ID" value="KFN12236.1"/>
    <property type="molecule type" value="Genomic_DNA"/>
</dbReference>
<protein>
    <recommendedName>
        <fullName evidence="3">DUF541 domain-containing protein</fullName>
    </recommendedName>
</protein>
<dbReference type="OrthoDB" id="1682722at2"/>
<dbReference type="PANTHER" id="PTHR34387">
    <property type="entry name" value="SLR1258 PROTEIN"/>
    <property type="match status" value="1"/>
</dbReference>
<gene>
    <name evidence="1" type="ORF">DJ90_2073</name>
</gene>
<dbReference type="PATRIC" id="fig|44252.3.peg.266"/>
<keyword evidence="2" id="KW-1185">Reference proteome</keyword>
<reference evidence="1 2" key="1">
    <citation type="submission" date="2014-04" db="EMBL/GenBank/DDBJ databases">
        <authorList>
            <person name="Bishop-Lilly K.A."/>
            <person name="Broomall S.M."/>
            <person name="Chain P.S."/>
            <person name="Chertkov O."/>
            <person name="Coyne S.R."/>
            <person name="Daligault H.E."/>
            <person name="Davenport K.W."/>
            <person name="Erkkila T."/>
            <person name="Frey K.G."/>
            <person name="Gibbons H.S."/>
            <person name="Gu W."/>
            <person name="Jaissle J."/>
            <person name="Johnson S.L."/>
            <person name="Koroleva G.I."/>
            <person name="Ladner J.T."/>
            <person name="Lo C.-C."/>
            <person name="Minogue T.D."/>
            <person name="Munk C."/>
            <person name="Palacios G.F."/>
            <person name="Redden C.L."/>
            <person name="Rosenzweig C.N."/>
            <person name="Scholz M.B."/>
            <person name="Teshima H."/>
            <person name="Xu Y."/>
        </authorList>
    </citation>
    <scope>NUCLEOTIDE SEQUENCE [LARGE SCALE GENOMIC DNA]</scope>
    <source>
        <strain evidence="1 2">8244</strain>
    </source>
</reference>
<proteinExistence type="predicted"/>
<organism evidence="1 2">
    <name type="scientific">Paenibacillus macerans</name>
    <name type="common">Bacillus macerans</name>
    <dbReference type="NCBI Taxonomy" id="44252"/>
    <lineage>
        <taxon>Bacteria</taxon>
        <taxon>Bacillati</taxon>
        <taxon>Bacillota</taxon>
        <taxon>Bacilli</taxon>
        <taxon>Bacillales</taxon>
        <taxon>Paenibacillaceae</taxon>
        <taxon>Paenibacillus</taxon>
    </lineage>
</organism>
<accession>A0A091A7M3</accession>